<protein>
    <submittedName>
        <fullName evidence="1">N-acetylglucosamine-6-phosphate deacetylase</fullName>
    </submittedName>
</protein>
<dbReference type="EMBL" id="MWML01000171">
    <property type="protein sequence ID" value="TCG05409.1"/>
    <property type="molecule type" value="Genomic_DNA"/>
</dbReference>
<dbReference type="Pfam" id="PF12686">
    <property type="entry name" value="DUF3800"/>
    <property type="match status" value="1"/>
</dbReference>
<gene>
    <name evidence="1" type="ORF">BZM27_34025</name>
</gene>
<keyword evidence="2" id="KW-1185">Reference proteome</keyword>
<sequence length="257" mass="29657">MHLLYVDESGTVSDANQHYFVLAGVSVFERSCHWIESALNEIVRKYFDPQDMLSLELHASPMRSGKSEWRKFKREEREQAIVEALSVGVAQQNRHNVRLFGAVIRKIDLPADAAETAFTQLYSRFDQFLRRLHLSGNTQRGIMIFDKTSIEPRIQTLAREFKTAGHPWGRTRNYAEVPLFLDSKASRLIQLADLIAFAIFRHFEHHDSKYFDVIRHCFDEEGGVVHGLHVFERNAGRLDDQGDATSWIQDLLPESMP</sequence>
<proteinExistence type="predicted"/>
<reference evidence="1 2" key="1">
    <citation type="submission" date="2017-02" db="EMBL/GenBank/DDBJ databases">
        <title>Paraburkholderia sophoroidis sp. nov. and Paraburkholderia steynii sp. nov. rhizobial symbionts of the fynbos legume Hypocalyptus sophoroides.</title>
        <authorList>
            <person name="Steenkamp E.T."/>
            <person name="Beukes C.W."/>
            <person name="Van Zyl E."/>
            <person name="Avontuur J."/>
            <person name="Chan W.Y."/>
            <person name="Hassen A."/>
            <person name="Palmer M."/>
            <person name="Mthombeni L."/>
            <person name="Phalane F."/>
            <person name="Sereme K."/>
            <person name="Venter S.N."/>
        </authorList>
    </citation>
    <scope>NUCLEOTIDE SEQUENCE [LARGE SCALE GENOMIC DNA]</scope>
    <source>
        <strain evidence="1 2">HC1.1ba</strain>
    </source>
</reference>
<dbReference type="Proteomes" id="UP000294200">
    <property type="component" value="Unassembled WGS sequence"/>
</dbReference>
<name>A0A4R0XER4_9BURK</name>
<evidence type="ECO:0000313" key="2">
    <source>
        <dbReference type="Proteomes" id="UP000294200"/>
    </source>
</evidence>
<accession>A0A4R0XER4</accession>
<dbReference type="AlphaFoldDB" id="A0A4R0XER4"/>
<evidence type="ECO:0000313" key="1">
    <source>
        <dbReference type="EMBL" id="TCG05409.1"/>
    </source>
</evidence>
<comment type="caution">
    <text evidence="1">The sequence shown here is derived from an EMBL/GenBank/DDBJ whole genome shotgun (WGS) entry which is preliminary data.</text>
</comment>
<dbReference type="InterPro" id="IPR024524">
    <property type="entry name" value="DUF3800"/>
</dbReference>
<organism evidence="1 2">
    <name type="scientific">Paraburkholderia steynii</name>
    <dbReference type="NCBI Taxonomy" id="1245441"/>
    <lineage>
        <taxon>Bacteria</taxon>
        <taxon>Pseudomonadati</taxon>
        <taxon>Pseudomonadota</taxon>
        <taxon>Betaproteobacteria</taxon>
        <taxon>Burkholderiales</taxon>
        <taxon>Burkholderiaceae</taxon>
        <taxon>Paraburkholderia</taxon>
    </lineage>
</organism>